<protein>
    <recommendedName>
        <fullName evidence="4">Secreted protein</fullName>
    </recommendedName>
</protein>
<evidence type="ECO:0000256" key="1">
    <source>
        <dbReference type="SAM" id="SignalP"/>
    </source>
</evidence>
<dbReference type="Proteomes" id="UP000550707">
    <property type="component" value="Unassembled WGS sequence"/>
</dbReference>
<accession>A0A7J8IZV7</accession>
<comment type="caution">
    <text evidence="2">The sequence shown here is derived from an EMBL/GenBank/DDBJ whole genome shotgun (WGS) entry which is preliminary data.</text>
</comment>
<dbReference type="InParanoid" id="A0A7J8IZV7"/>
<proteinExistence type="predicted"/>
<name>A0A7J8IZV7_MOLMO</name>
<keyword evidence="1" id="KW-0732">Signal</keyword>
<gene>
    <name evidence="2" type="ORF">HJG59_010313</name>
</gene>
<reference evidence="2 3" key="1">
    <citation type="journal article" date="2020" name="Nature">
        <title>Six reference-quality genomes reveal evolution of bat adaptations.</title>
        <authorList>
            <person name="Jebb D."/>
            <person name="Huang Z."/>
            <person name="Pippel M."/>
            <person name="Hughes G.M."/>
            <person name="Lavrichenko K."/>
            <person name="Devanna P."/>
            <person name="Winkler S."/>
            <person name="Jermiin L.S."/>
            <person name="Skirmuntt E.C."/>
            <person name="Katzourakis A."/>
            <person name="Burkitt-Gray L."/>
            <person name="Ray D.A."/>
            <person name="Sullivan K.A.M."/>
            <person name="Roscito J.G."/>
            <person name="Kirilenko B.M."/>
            <person name="Davalos L.M."/>
            <person name="Corthals A.P."/>
            <person name="Power M.L."/>
            <person name="Jones G."/>
            <person name="Ransome R.D."/>
            <person name="Dechmann D.K.N."/>
            <person name="Locatelli A.G."/>
            <person name="Puechmaille S.J."/>
            <person name="Fedrigo O."/>
            <person name="Jarvis E.D."/>
            <person name="Hiller M."/>
            <person name="Vernes S.C."/>
            <person name="Myers E.W."/>
            <person name="Teeling E.C."/>
        </authorList>
    </citation>
    <scope>NUCLEOTIDE SEQUENCE [LARGE SCALE GENOMIC DNA]</scope>
    <source>
        <strain evidence="2">MMolMol1</strain>
        <tissue evidence="2">Muscle</tissue>
    </source>
</reference>
<organism evidence="2 3">
    <name type="scientific">Molossus molossus</name>
    <name type="common">Pallas' mastiff bat</name>
    <name type="synonym">Vespertilio molossus</name>
    <dbReference type="NCBI Taxonomy" id="27622"/>
    <lineage>
        <taxon>Eukaryota</taxon>
        <taxon>Metazoa</taxon>
        <taxon>Chordata</taxon>
        <taxon>Craniata</taxon>
        <taxon>Vertebrata</taxon>
        <taxon>Euteleostomi</taxon>
        <taxon>Mammalia</taxon>
        <taxon>Eutheria</taxon>
        <taxon>Laurasiatheria</taxon>
        <taxon>Chiroptera</taxon>
        <taxon>Yangochiroptera</taxon>
        <taxon>Molossidae</taxon>
        <taxon>Molossus</taxon>
    </lineage>
</organism>
<dbReference type="AlphaFoldDB" id="A0A7J8IZV7"/>
<feature type="signal peptide" evidence="1">
    <location>
        <begin position="1"/>
        <end position="17"/>
    </location>
</feature>
<feature type="chain" id="PRO_5029903468" description="Secreted protein" evidence="1">
    <location>
        <begin position="18"/>
        <end position="137"/>
    </location>
</feature>
<evidence type="ECO:0000313" key="2">
    <source>
        <dbReference type="EMBL" id="KAF6489918.1"/>
    </source>
</evidence>
<keyword evidence="3" id="KW-1185">Reference proteome</keyword>
<evidence type="ECO:0008006" key="4">
    <source>
        <dbReference type="Google" id="ProtNLM"/>
    </source>
</evidence>
<dbReference type="EMBL" id="JACASF010000003">
    <property type="protein sequence ID" value="KAF6489918.1"/>
    <property type="molecule type" value="Genomic_DNA"/>
</dbReference>
<evidence type="ECO:0000313" key="3">
    <source>
        <dbReference type="Proteomes" id="UP000550707"/>
    </source>
</evidence>
<sequence length="137" mass="15460">MTFMFGMLLTSPTGISAASLKFLLCLNVLRRYRKGSFIMCSSLPGKKLTSGKRMQRDRSVPCQGCRQTAQDHLGPSWQLSKHSWLYGPQNILGRAPRPSSNLLLRVKPLCEKKHLIFSGAALQSKWQARLFWDHNAA</sequence>